<evidence type="ECO:0000259" key="4">
    <source>
        <dbReference type="PROSITE" id="PS50949"/>
    </source>
</evidence>
<dbReference type="PROSITE" id="PS50949">
    <property type="entry name" value="HTH_GNTR"/>
    <property type="match status" value="1"/>
</dbReference>
<dbReference type="RefSeq" id="WP_133520389.1">
    <property type="nucleotide sequence ID" value="NZ_SNVW01000009.1"/>
</dbReference>
<dbReference type="GO" id="GO:0045892">
    <property type="term" value="P:negative regulation of DNA-templated transcription"/>
    <property type="evidence" value="ECO:0007669"/>
    <property type="project" value="TreeGrafter"/>
</dbReference>
<dbReference type="SMART" id="SM00866">
    <property type="entry name" value="UTRA"/>
    <property type="match status" value="1"/>
</dbReference>
<comment type="caution">
    <text evidence="5">The sequence shown here is derived from an EMBL/GenBank/DDBJ whole genome shotgun (WGS) entry which is preliminary data.</text>
</comment>
<keyword evidence="3" id="KW-0804">Transcription</keyword>
<dbReference type="PANTHER" id="PTHR44846:SF1">
    <property type="entry name" value="MANNOSYL-D-GLYCERATE TRANSPORT_METABOLISM SYSTEM REPRESSOR MNGR-RELATED"/>
    <property type="match status" value="1"/>
</dbReference>
<dbReference type="Pfam" id="PF07702">
    <property type="entry name" value="UTRA"/>
    <property type="match status" value="1"/>
</dbReference>
<evidence type="ECO:0000256" key="2">
    <source>
        <dbReference type="ARBA" id="ARBA00023125"/>
    </source>
</evidence>
<reference evidence="5 6" key="1">
    <citation type="submission" date="2019-03" db="EMBL/GenBank/DDBJ databases">
        <title>Genomic analyses of the natural microbiome of Caenorhabditis elegans.</title>
        <authorList>
            <person name="Samuel B."/>
        </authorList>
    </citation>
    <scope>NUCLEOTIDE SEQUENCE [LARGE SCALE GENOMIC DNA]</scope>
    <source>
        <strain evidence="5 6">JUb65</strain>
    </source>
</reference>
<accession>A0A4R6DGH8</accession>
<evidence type="ECO:0000313" key="6">
    <source>
        <dbReference type="Proteomes" id="UP000295764"/>
    </source>
</evidence>
<dbReference type="AlphaFoldDB" id="A0A4R6DGH8"/>
<evidence type="ECO:0000256" key="3">
    <source>
        <dbReference type="ARBA" id="ARBA00023163"/>
    </source>
</evidence>
<dbReference type="OrthoDB" id="3210131at2"/>
<organism evidence="5 6">
    <name type="scientific">Curtobacterium flaccumfaciens</name>
    <dbReference type="NCBI Taxonomy" id="2035"/>
    <lineage>
        <taxon>Bacteria</taxon>
        <taxon>Bacillati</taxon>
        <taxon>Actinomycetota</taxon>
        <taxon>Actinomycetes</taxon>
        <taxon>Micrococcales</taxon>
        <taxon>Microbacteriaceae</taxon>
        <taxon>Curtobacterium</taxon>
    </lineage>
</organism>
<evidence type="ECO:0000313" key="5">
    <source>
        <dbReference type="EMBL" id="TDN43129.1"/>
    </source>
</evidence>
<dbReference type="Proteomes" id="UP000295764">
    <property type="component" value="Unassembled WGS sequence"/>
</dbReference>
<dbReference type="SMART" id="SM00345">
    <property type="entry name" value="HTH_GNTR"/>
    <property type="match status" value="1"/>
</dbReference>
<sequence>MLTHYRLIAADVADRILRDEFDPERPLPSEHALAADYGVARGTIRNALTQLRAQGVLDARPGSRWRITTAEQSQDPGRLESFAQWARARGLNPGGQVVSVDEVVATVVERRRLRAEPGERVLHVTRIRSLDGRDVMVERSTYPAWMAEIIRSMPDWQSSVAAAMEDRFGVTIASAESTIDAVAASAADAAYLRVPEGSPLLRSLRLSAGADGRPIELGDDRYVAGAVAFRVHSGPHASH</sequence>
<keyword evidence="2" id="KW-0238">DNA-binding</keyword>
<name>A0A4R6DGH8_9MICO</name>
<dbReference type="InterPro" id="IPR050679">
    <property type="entry name" value="Bact_HTH_transcr_reg"/>
</dbReference>
<dbReference type="PRINTS" id="PR00035">
    <property type="entry name" value="HTHGNTR"/>
</dbReference>
<dbReference type="Gene3D" id="3.40.1410.10">
    <property type="entry name" value="Chorismate lyase-like"/>
    <property type="match status" value="1"/>
</dbReference>
<dbReference type="InterPro" id="IPR036390">
    <property type="entry name" value="WH_DNA-bd_sf"/>
</dbReference>
<dbReference type="Pfam" id="PF00392">
    <property type="entry name" value="GntR"/>
    <property type="match status" value="1"/>
</dbReference>
<dbReference type="PANTHER" id="PTHR44846">
    <property type="entry name" value="MANNOSYL-D-GLYCERATE TRANSPORT/METABOLISM SYSTEM REPRESSOR MNGR-RELATED"/>
    <property type="match status" value="1"/>
</dbReference>
<dbReference type="GO" id="GO:0003677">
    <property type="term" value="F:DNA binding"/>
    <property type="evidence" value="ECO:0007669"/>
    <property type="project" value="UniProtKB-KW"/>
</dbReference>
<dbReference type="CDD" id="cd07377">
    <property type="entry name" value="WHTH_GntR"/>
    <property type="match status" value="1"/>
</dbReference>
<gene>
    <name evidence="5" type="ORF">EDF64_10952</name>
</gene>
<protein>
    <submittedName>
        <fullName evidence="5">GntR family transcriptional regulator</fullName>
    </submittedName>
</protein>
<proteinExistence type="predicted"/>
<evidence type="ECO:0000256" key="1">
    <source>
        <dbReference type="ARBA" id="ARBA00023015"/>
    </source>
</evidence>
<dbReference type="Gene3D" id="1.10.10.10">
    <property type="entry name" value="Winged helix-like DNA-binding domain superfamily/Winged helix DNA-binding domain"/>
    <property type="match status" value="1"/>
</dbReference>
<dbReference type="InterPro" id="IPR028978">
    <property type="entry name" value="Chorismate_lyase_/UTRA_dom_sf"/>
</dbReference>
<dbReference type="SUPFAM" id="SSF46785">
    <property type="entry name" value="Winged helix' DNA-binding domain"/>
    <property type="match status" value="1"/>
</dbReference>
<dbReference type="SUPFAM" id="SSF64288">
    <property type="entry name" value="Chorismate lyase-like"/>
    <property type="match status" value="1"/>
</dbReference>
<dbReference type="InterPro" id="IPR000524">
    <property type="entry name" value="Tscrpt_reg_HTH_GntR"/>
</dbReference>
<dbReference type="EMBL" id="SNVW01000009">
    <property type="protein sequence ID" value="TDN43129.1"/>
    <property type="molecule type" value="Genomic_DNA"/>
</dbReference>
<dbReference type="InterPro" id="IPR011663">
    <property type="entry name" value="UTRA"/>
</dbReference>
<feature type="domain" description="HTH gntR-type" evidence="4">
    <location>
        <begin position="2"/>
        <end position="70"/>
    </location>
</feature>
<dbReference type="GO" id="GO:0003700">
    <property type="term" value="F:DNA-binding transcription factor activity"/>
    <property type="evidence" value="ECO:0007669"/>
    <property type="project" value="InterPro"/>
</dbReference>
<dbReference type="InterPro" id="IPR036388">
    <property type="entry name" value="WH-like_DNA-bd_sf"/>
</dbReference>
<keyword evidence="1" id="KW-0805">Transcription regulation</keyword>